<gene>
    <name evidence="1" type="ORF">ILYODFUR_014741</name>
</gene>
<name>A0ABV0TUP3_9TELE</name>
<organism evidence="1 2">
    <name type="scientific">Ilyodon furcidens</name>
    <name type="common">goldbreast splitfin</name>
    <dbReference type="NCBI Taxonomy" id="33524"/>
    <lineage>
        <taxon>Eukaryota</taxon>
        <taxon>Metazoa</taxon>
        <taxon>Chordata</taxon>
        <taxon>Craniata</taxon>
        <taxon>Vertebrata</taxon>
        <taxon>Euteleostomi</taxon>
        <taxon>Actinopterygii</taxon>
        <taxon>Neopterygii</taxon>
        <taxon>Teleostei</taxon>
        <taxon>Neoteleostei</taxon>
        <taxon>Acanthomorphata</taxon>
        <taxon>Ovalentaria</taxon>
        <taxon>Atherinomorphae</taxon>
        <taxon>Cyprinodontiformes</taxon>
        <taxon>Goodeidae</taxon>
        <taxon>Ilyodon</taxon>
    </lineage>
</organism>
<evidence type="ECO:0000313" key="1">
    <source>
        <dbReference type="EMBL" id="MEQ2236642.1"/>
    </source>
</evidence>
<dbReference type="Proteomes" id="UP001482620">
    <property type="component" value="Unassembled WGS sequence"/>
</dbReference>
<reference evidence="1 2" key="1">
    <citation type="submission" date="2021-06" db="EMBL/GenBank/DDBJ databases">
        <authorList>
            <person name="Palmer J.M."/>
        </authorList>
    </citation>
    <scope>NUCLEOTIDE SEQUENCE [LARGE SCALE GENOMIC DNA]</scope>
    <source>
        <strain evidence="2">if_2019</strain>
        <tissue evidence="1">Muscle</tissue>
    </source>
</reference>
<feature type="non-terminal residue" evidence="1">
    <location>
        <position position="1"/>
    </location>
</feature>
<protein>
    <submittedName>
        <fullName evidence="1">Uncharacterized protein</fullName>
    </submittedName>
</protein>
<dbReference type="EMBL" id="JAHRIQ010047597">
    <property type="protein sequence ID" value="MEQ2236642.1"/>
    <property type="molecule type" value="Genomic_DNA"/>
</dbReference>
<keyword evidence="2" id="KW-1185">Reference proteome</keyword>
<sequence length="62" mass="7134">KYRCGNLANAQFMQSNREANPSKLLGVSSGKNRQANTIYSKENEKNPAWHLWILRVPHCTYV</sequence>
<evidence type="ECO:0000313" key="2">
    <source>
        <dbReference type="Proteomes" id="UP001482620"/>
    </source>
</evidence>
<feature type="non-terminal residue" evidence="1">
    <location>
        <position position="62"/>
    </location>
</feature>
<comment type="caution">
    <text evidence="1">The sequence shown here is derived from an EMBL/GenBank/DDBJ whole genome shotgun (WGS) entry which is preliminary data.</text>
</comment>
<proteinExistence type="predicted"/>
<accession>A0ABV0TUP3</accession>